<dbReference type="PANTHER" id="PTHR34737:SF2">
    <property type="entry name" value="EF-HAND DOMAIN-CONTAINING PROTEIN"/>
    <property type="match status" value="1"/>
</dbReference>
<keyword evidence="1" id="KW-0732">Signal</keyword>
<dbReference type="HOGENOM" id="CLU_2052606_0_0_1"/>
<organism evidence="3 4">
    <name type="scientific">Trichoplax adhaerens</name>
    <name type="common">Trichoplax reptans</name>
    <dbReference type="NCBI Taxonomy" id="10228"/>
    <lineage>
        <taxon>Eukaryota</taxon>
        <taxon>Metazoa</taxon>
        <taxon>Placozoa</taxon>
        <taxon>Uniplacotomia</taxon>
        <taxon>Trichoplacea</taxon>
        <taxon>Trichoplacidae</taxon>
        <taxon>Trichoplax</taxon>
    </lineage>
</organism>
<dbReference type="PhylomeDB" id="B3SBA8"/>
<accession>B3SBA8</accession>
<feature type="chain" id="PRO_5002798552" description="Temptin Cys/Cys disulfide domain-containing protein" evidence="1">
    <location>
        <begin position="21"/>
        <end position="120"/>
    </location>
</feature>
<dbReference type="GeneID" id="6758773"/>
<gene>
    <name evidence="3" type="ORF">TRIADDRAFT_61549</name>
</gene>
<evidence type="ECO:0000313" key="4">
    <source>
        <dbReference type="Proteomes" id="UP000009022"/>
    </source>
</evidence>
<proteinExistence type="predicted"/>
<dbReference type="Pfam" id="PF24784">
    <property type="entry name" value="Temptin_C"/>
    <property type="match status" value="1"/>
</dbReference>
<feature type="signal peptide" evidence="1">
    <location>
        <begin position="1"/>
        <end position="20"/>
    </location>
</feature>
<dbReference type="OrthoDB" id="129121at2759"/>
<dbReference type="PANTHER" id="PTHR34737">
    <property type="entry name" value="EF-HAND DOMAIN-CONTAINING PROTEIN"/>
    <property type="match status" value="1"/>
</dbReference>
<dbReference type="KEGG" id="tad:TRIADDRAFT_61549"/>
<feature type="domain" description="Temptin Cys/Cys disulfide" evidence="2">
    <location>
        <begin position="40"/>
        <end position="119"/>
    </location>
</feature>
<evidence type="ECO:0000313" key="3">
    <source>
        <dbReference type="EMBL" id="EDV19970.1"/>
    </source>
</evidence>
<dbReference type="CTD" id="6758773"/>
<evidence type="ECO:0000259" key="2">
    <source>
        <dbReference type="Pfam" id="PF24784"/>
    </source>
</evidence>
<sequence>MVHLVHSSLILYALNSLIIGQEQFAIRRHLFYTSRVDTYGYGSFQNKISNGLSVPNLCNSNPNNVWAGVGHQASADSNLRIPFGVGFASAGRSWKVTLCQMDSDGDGKANVEELGHPDCL</sequence>
<dbReference type="AlphaFoldDB" id="B3SBA8"/>
<dbReference type="InParanoid" id="B3SBA8"/>
<dbReference type="InterPro" id="IPR057626">
    <property type="entry name" value="S-S_Temptin"/>
</dbReference>
<dbReference type="InterPro" id="IPR055313">
    <property type="entry name" value="Temptin-like"/>
</dbReference>
<evidence type="ECO:0000256" key="1">
    <source>
        <dbReference type="SAM" id="SignalP"/>
    </source>
</evidence>
<keyword evidence="4" id="KW-1185">Reference proteome</keyword>
<dbReference type="Proteomes" id="UP000009022">
    <property type="component" value="Unassembled WGS sequence"/>
</dbReference>
<dbReference type="EMBL" id="DS985264">
    <property type="protein sequence ID" value="EDV19970.1"/>
    <property type="molecule type" value="Genomic_DNA"/>
</dbReference>
<name>B3SBA8_TRIAD</name>
<protein>
    <recommendedName>
        <fullName evidence="2">Temptin Cys/Cys disulfide domain-containing protein</fullName>
    </recommendedName>
</protein>
<dbReference type="RefSeq" id="XP_002117560.1">
    <property type="nucleotide sequence ID" value="XM_002117524.1"/>
</dbReference>
<reference evidence="3 4" key="1">
    <citation type="journal article" date="2008" name="Nature">
        <title>The Trichoplax genome and the nature of placozoans.</title>
        <authorList>
            <person name="Srivastava M."/>
            <person name="Begovic E."/>
            <person name="Chapman J."/>
            <person name="Putnam N.H."/>
            <person name="Hellsten U."/>
            <person name="Kawashima T."/>
            <person name="Kuo A."/>
            <person name="Mitros T."/>
            <person name="Salamov A."/>
            <person name="Carpenter M.L."/>
            <person name="Signorovitch A.Y."/>
            <person name="Moreno M.A."/>
            <person name="Kamm K."/>
            <person name="Grimwood J."/>
            <person name="Schmutz J."/>
            <person name="Shapiro H."/>
            <person name="Grigoriev I.V."/>
            <person name="Buss L.W."/>
            <person name="Schierwater B."/>
            <person name="Dellaporta S.L."/>
            <person name="Rokhsar D.S."/>
        </authorList>
    </citation>
    <scope>NUCLEOTIDE SEQUENCE [LARGE SCALE GENOMIC DNA]</scope>
    <source>
        <strain evidence="3 4">Grell-BS-1999</strain>
    </source>
</reference>